<dbReference type="HAMAP" id="MF_00145">
    <property type="entry name" value="Phosphoglyc_kinase"/>
    <property type="match status" value="1"/>
</dbReference>
<dbReference type="GO" id="GO:0006096">
    <property type="term" value="P:glycolytic process"/>
    <property type="evidence" value="ECO:0007669"/>
    <property type="project" value="UniProtKB-UniRule"/>
</dbReference>
<comment type="pathway">
    <text evidence="12">Carbohydrate degradation; glycolysis; pyruvate from D-glyceraldehyde 3-phosphate: step 2/5.</text>
</comment>
<dbReference type="InterPro" id="IPR015824">
    <property type="entry name" value="Phosphoglycerate_kinase_N"/>
</dbReference>
<feature type="binding site" evidence="12 14">
    <location>
        <position position="203"/>
    </location>
    <ligand>
        <name>ATP</name>
        <dbReference type="ChEBI" id="CHEBI:30616"/>
    </ligand>
</feature>
<dbReference type="PIRSF" id="PIRSF000724">
    <property type="entry name" value="Pgk"/>
    <property type="match status" value="1"/>
</dbReference>
<feature type="binding site" evidence="12">
    <location>
        <position position="119"/>
    </location>
    <ligand>
        <name>substrate</name>
    </ligand>
</feature>
<dbReference type="AlphaFoldDB" id="A0A225MKD5"/>
<evidence type="ECO:0000256" key="14">
    <source>
        <dbReference type="PIRSR" id="PIRSR000724-2"/>
    </source>
</evidence>
<comment type="catalytic activity">
    <reaction evidence="1 12 15">
        <text>(2R)-3-phosphoglycerate + ATP = (2R)-3-phospho-glyceroyl phosphate + ADP</text>
        <dbReference type="Rhea" id="RHEA:14801"/>
        <dbReference type="ChEBI" id="CHEBI:30616"/>
        <dbReference type="ChEBI" id="CHEBI:57604"/>
        <dbReference type="ChEBI" id="CHEBI:58272"/>
        <dbReference type="ChEBI" id="CHEBI:456216"/>
        <dbReference type="EC" id="2.7.2.3"/>
    </reaction>
</comment>
<dbReference type="UniPathway" id="UPA00109">
    <property type="reaction ID" value="UER00185"/>
</dbReference>
<dbReference type="PROSITE" id="PS00111">
    <property type="entry name" value="PGLYCERATE_KINASE"/>
    <property type="match status" value="1"/>
</dbReference>
<keyword evidence="17" id="KW-1185">Reference proteome</keyword>
<sequence>MSTVQTLSSLARAGALAGKRVFIRSDLNVPFDEAGEITEDTRIRASVPAMRMALDAGAAVMVTSHLGRPKEGVLTPADSLEPVAARLSRLLDQPVALLRDWVDGVQVQPGQVVLLENCRCNVGEKKNDPALARKMAALCDVYVNDAFGTAHRAEATTEGIAHYAPVACAGPLLEAELDALGRALLEPRRPLVAIVGGSKVSTKLSILQALAAKVDKLVVGGGIANTFMLAAGLKIGKSLAEPEQLDQARAVIDLMKARGAEVPIPVDVVCAKNFGADAVPAVKEAAEVAEDDMILDIGPRTTVQLAAILAQAGTIVWNGPVGVFEFEAFAGGTQGVARAVADSPAFSIAGGGDTLAAIAKFHIADKMGYISTGGGAFLEFLEGKPLPAVEALKARAAG</sequence>
<organism evidence="16 17">
    <name type="scientific">Candidimonas nitroreducens</name>
    <dbReference type="NCBI Taxonomy" id="683354"/>
    <lineage>
        <taxon>Bacteria</taxon>
        <taxon>Pseudomonadati</taxon>
        <taxon>Pseudomonadota</taxon>
        <taxon>Betaproteobacteria</taxon>
        <taxon>Burkholderiales</taxon>
        <taxon>Alcaligenaceae</taxon>
        <taxon>Candidimonas</taxon>
    </lineage>
</organism>
<comment type="subunit">
    <text evidence="5 12">Monomer.</text>
</comment>
<dbReference type="PANTHER" id="PTHR11406">
    <property type="entry name" value="PHOSPHOGLYCERATE KINASE"/>
    <property type="match status" value="1"/>
</dbReference>
<dbReference type="FunFam" id="3.40.50.1260:FF:000001">
    <property type="entry name" value="Phosphoglycerate kinase"/>
    <property type="match status" value="1"/>
</dbReference>
<dbReference type="GO" id="GO:0005829">
    <property type="term" value="C:cytosol"/>
    <property type="evidence" value="ECO:0007669"/>
    <property type="project" value="TreeGrafter"/>
</dbReference>
<comment type="pathway">
    <text evidence="3">Carbohydrate biosynthesis; Calvin cycle.</text>
</comment>
<evidence type="ECO:0000313" key="17">
    <source>
        <dbReference type="Proteomes" id="UP000214603"/>
    </source>
</evidence>
<feature type="binding site" evidence="12 13">
    <location>
        <begin position="26"/>
        <end position="28"/>
    </location>
    <ligand>
        <name>substrate</name>
    </ligand>
</feature>
<proteinExistence type="inferred from homology"/>
<evidence type="ECO:0000256" key="9">
    <source>
        <dbReference type="ARBA" id="ARBA00022741"/>
    </source>
</evidence>
<evidence type="ECO:0000256" key="6">
    <source>
        <dbReference type="ARBA" id="ARBA00013061"/>
    </source>
</evidence>
<dbReference type="EC" id="2.7.2.3" evidence="6 12"/>
<evidence type="ECO:0000256" key="10">
    <source>
        <dbReference type="ARBA" id="ARBA00022777"/>
    </source>
</evidence>
<dbReference type="GO" id="GO:0006094">
    <property type="term" value="P:gluconeogenesis"/>
    <property type="evidence" value="ECO:0007669"/>
    <property type="project" value="TreeGrafter"/>
</dbReference>
<keyword evidence="9 12" id="KW-0547">Nucleotide-binding</keyword>
<keyword evidence="12" id="KW-0324">Glycolysis</keyword>
<keyword evidence="11 12" id="KW-0067">ATP-binding</keyword>
<feature type="binding site" evidence="12">
    <location>
        <position position="152"/>
    </location>
    <ligand>
        <name>substrate</name>
    </ligand>
</feature>
<evidence type="ECO:0000256" key="13">
    <source>
        <dbReference type="PIRSR" id="PIRSR000724-1"/>
    </source>
</evidence>
<dbReference type="GO" id="GO:0004618">
    <property type="term" value="F:phosphoglycerate kinase activity"/>
    <property type="evidence" value="ECO:0007669"/>
    <property type="project" value="UniProtKB-UniRule"/>
</dbReference>
<feature type="binding site" evidence="13">
    <location>
        <position position="152"/>
    </location>
    <ligand>
        <name>(2R)-3-phosphoglycerate</name>
        <dbReference type="ChEBI" id="CHEBI:58272"/>
    </ligand>
</feature>
<dbReference type="PANTHER" id="PTHR11406:SF23">
    <property type="entry name" value="PHOSPHOGLYCERATE KINASE 1, CHLOROPLASTIC-RELATED"/>
    <property type="match status" value="1"/>
</dbReference>
<feature type="binding site" evidence="13">
    <location>
        <position position="42"/>
    </location>
    <ligand>
        <name>(2R)-3-phosphoglycerate</name>
        <dbReference type="ChEBI" id="CHEBI:58272"/>
    </ligand>
</feature>
<evidence type="ECO:0000256" key="15">
    <source>
        <dbReference type="RuleBase" id="RU000532"/>
    </source>
</evidence>
<name>A0A225MKD5_9BURK</name>
<evidence type="ECO:0000256" key="11">
    <source>
        <dbReference type="ARBA" id="ARBA00022840"/>
    </source>
</evidence>
<evidence type="ECO:0000256" key="2">
    <source>
        <dbReference type="ARBA" id="ARBA00004496"/>
    </source>
</evidence>
<feature type="binding site" evidence="13">
    <location>
        <position position="119"/>
    </location>
    <ligand>
        <name>(2R)-3-phosphoglycerate</name>
        <dbReference type="ChEBI" id="CHEBI:58272"/>
    </ligand>
</feature>
<comment type="caution">
    <text evidence="16">The sequence shown here is derived from an EMBL/GenBank/DDBJ whole genome shotgun (WGS) entry which is preliminary data.</text>
</comment>
<evidence type="ECO:0000256" key="3">
    <source>
        <dbReference type="ARBA" id="ARBA00005215"/>
    </source>
</evidence>
<dbReference type="EMBL" id="NJIH01000004">
    <property type="protein sequence ID" value="OWT61837.1"/>
    <property type="molecule type" value="Genomic_DNA"/>
</dbReference>
<dbReference type="PRINTS" id="PR00477">
    <property type="entry name" value="PHGLYCKINASE"/>
</dbReference>
<evidence type="ECO:0000256" key="5">
    <source>
        <dbReference type="ARBA" id="ARBA00011245"/>
    </source>
</evidence>
<comment type="subcellular location">
    <subcellularLocation>
        <location evidence="2 12">Cytoplasm</location>
    </subcellularLocation>
</comment>
<evidence type="ECO:0000256" key="12">
    <source>
        <dbReference type="HAMAP-Rule" id="MF_00145"/>
    </source>
</evidence>
<keyword evidence="8 12" id="KW-0808">Transferase</keyword>
<gene>
    <name evidence="12 16" type="primary">pgk</name>
    <name evidence="16" type="ORF">CEY11_08355</name>
</gene>
<dbReference type="OrthoDB" id="9808460at2"/>
<keyword evidence="7 12" id="KW-0963">Cytoplasm</keyword>
<dbReference type="Pfam" id="PF00162">
    <property type="entry name" value="PGK"/>
    <property type="match status" value="1"/>
</dbReference>
<dbReference type="Proteomes" id="UP000214603">
    <property type="component" value="Unassembled WGS sequence"/>
</dbReference>
<dbReference type="InterPro" id="IPR036043">
    <property type="entry name" value="Phosphoglycerate_kinase_sf"/>
</dbReference>
<dbReference type="GO" id="GO:0005524">
    <property type="term" value="F:ATP binding"/>
    <property type="evidence" value="ECO:0007669"/>
    <property type="project" value="UniProtKB-KW"/>
</dbReference>
<dbReference type="RefSeq" id="WP_088602924.1">
    <property type="nucleotide sequence ID" value="NZ_NJIH01000004.1"/>
</dbReference>
<reference evidence="17" key="1">
    <citation type="submission" date="2017-06" db="EMBL/GenBank/DDBJ databases">
        <title>Herbaspirillum phytohormonus sp. nov., isolated from the root nodule of Robinia pseudoacacia in lead-zinc mine.</title>
        <authorList>
            <person name="Fan M."/>
            <person name="Lin Y."/>
        </authorList>
    </citation>
    <scope>NUCLEOTIDE SEQUENCE [LARGE SCALE GENOMIC DNA]</scope>
    <source>
        <strain evidence="17">SC-089</strain>
    </source>
</reference>
<dbReference type="SUPFAM" id="SSF53748">
    <property type="entry name" value="Phosphoglycerate kinase"/>
    <property type="match status" value="1"/>
</dbReference>
<dbReference type="InterPro" id="IPR001576">
    <property type="entry name" value="Phosphoglycerate_kinase"/>
</dbReference>
<comment type="caution">
    <text evidence="12">Lacks conserved residue(s) required for the propagation of feature annotation.</text>
</comment>
<accession>A0A225MKD5</accession>
<comment type="similarity">
    <text evidence="4 12 15">Belongs to the phosphoglycerate kinase family.</text>
</comment>
<evidence type="ECO:0000313" key="16">
    <source>
        <dbReference type="EMBL" id="OWT61837.1"/>
    </source>
</evidence>
<feature type="binding site" evidence="12 13">
    <location>
        <begin position="65"/>
        <end position="68"/>
    </location>
    <ligand>
        <name>substrate</name>
    </ligand>
</feature>
<protein>
    <recommendedName>
        <fullName evidence="6 12">Phosphoglycerate kinase</fullName>
        <ecNumber evidence="6 12">2.7.2.3</ecNumber>
    </recommendedName>
</protein>
<evidence type="ECO:0000256" key="8">
    <source>
        <dbReference type="ARBA" id="ARBA00022679"/>
    </source>
</evidence>
<dbReference type="GO" id="GO:0043531">
    <property type="term" value="F:ADP binding"/>
    <property type="evidence" value="ECO:0007669"/>
    <property type="project" value="TreeGrafter"/>
</dbReference>
<dbReference type="Gene3D" id="3.40.50.1260">
    <property type="entry name" value="Phosphoglycerate kinase, N-terminal domain"/>
    <property type="match status" value="2"/>
</dbReference>
<evidence type="ECO:0000256" key="4">
    <source>
        <dbReference type="ARBA" id="ARBA00008982"/>
    </source>
</evidence>
<dbReference type="InterPro" id="IPR015911">
    <property type="entry name" value="Phosphoglycerate_kinase_CS"/>
</dbReference>
<dbReference type="FunFam" id="3.40.50.1260:FF:000002">
    <property type="entry name" value="Phosphoglycerate kinase"/>
    <property type="match status" value="1"/>
</dbReference>
<feature type="binding site" evidence="12">
    <location>
        <position position="42"/>
    </location>
    <ligand>
        <name>substrate</name>
    </ligand>
</feature>
<evidence type="ECO:0000256" key="7">
    <source>
        <dbReference type="ARBA" id="ARBA00022490"/>
    </source>
</evidence>
<feature type="binding site" evidence="12 14">
    <location>
        <begin position="351"/>
        <end position="354"/>
    </location>
    <ligand>
        <name>ATP</name>
        <dbReference type="ChEBI" id="CHEBI:30616"/>
    </ligand>
</feature>
<evidence type="ECO:0000256" key="1">
    <source>
        <dbReference type="ARBA" id="ARBA00000642"/>
    </source>
</evidence>
<keyword evidence="10 12" id="KW-0418">Kinase</keyword>
<feature type="binding site" evidence="12 14">
    <location>
        <position position="325"/>
    </location>
    <ligand>
        <name>ATP</name>
        <dbReference type="ChEBI" id="CHEBI:30616"/>
    </ligand>
</feature>